<dbReference type="EMBL" id="UNSC01000004">
    <property type="protein sequence ID" value="SZD72945.1"/>
    <property type="molecule type" value="Genomic_DNA"/>
</dbReference>
<sequence length="137" mass="15129">MNQKSTAQVTYLGELRTEATHTHSMAKIITDAPTDNHGKGEAFSPTDLVSAALCSCMMTLMGIKASGSGWDLGEIKAEVYKIMESSPRRIAKIKINFELNSNLDEEQKKIIEKTALNCPVAKSLSADLEQEIDFHWL</sequence>
<evidence type="ECO:0000313" key="1">
    <source>
        <dbReference type="EMBL" id="SZD72945.1"/>
    </source>
</evidence>
<dbReference type="AlphaFoldDB" id="A0A383TZB7"/>
<dbReference type="SUPFAM" id="SSF82784">
    <property type="entry name" value="OsmC-like"/>
    <property type="match status" value="1"/>
</dbReference>
<dbReference type="InterPro" id="IPR015946">
    <property type="entry name" value="KH_dom-like_a/b"/>
</dbReference>
<dbReference type="RefSeq" id="WP_119059377.1">
    <property type="nucleotide sequence ID" value="NZ_UNSC01000004.1"/>
</dbReference>
<protein>
    <submittedName>
        <fullName evidence="1">OsmC-like protein</fullName>
    </submittedName>
</protein>
<dbReference type="Proteomes" id="UP000262142">
    <property type="component" value="Unassembled WGS sequence"/>
</dbReference>
<dbReference type="InterPro" id="IPR003718">
    <property type="entry name" value="OsmC/Ohr_fam"/>
</dbReference>
<organism evidence="1 2">
    <name type="scientific">Candidatus Ornithobacterium hominis</name>
    <dbReference type="NCBI Taxonomy" id="2497989"/>
    <lineage>
        <taxon>Bacteria</taxon>
        <taxon>Pseudomonadati</taxon>
        <taxon>Bacteroidota</taxon>
        <taxon>Flavobacteriia</taxon>
        <taxon>Flavobacteriales</taxon>
        <taxon>Weeksellaceae</taxon>
        <taxon>Ornithobacterium</taxon>
    </lineage>
</organism>
<dbReference type="OrthoDB" id="290036at2"/>
<dbReference type="PANTHER" id="PTHR39624">
    <property type="entry name" value="PROTEIN INVOLVED IN RIMO-MEDIATED BETA-METHYLTHIOLATION OF RIBOSOMAL PROTEIN S12 YCAO"/>
    <property type="match status" value="1"/>
</dbReference>
<dbReference type="Pfam" id="PF02566">
    <property type="entry name" value="OsmC"/>
    <property type="match status" value="1"/>
</dbReference>
<proteinExistence type="predicted"/>
<evidence type="ECO:0000313" key="2">
    <source>
        <dbReference type="Proteomes" id="UP000262142"/>
    </source>
</evidence>
<gene>
    <name evidence="1" type="ORF">SAMEA104719789_01060</name>
</gene>
<accession>A0A383TZB7</accession>
<keyword evidence="2" id="KW-1185">Reference proteome</keyword>
<dbReference type="InterPro" id="IPR036102">
    <property type="entry name" value="OsmC/Ohrsf"/>
</dbReference>
<reference evidence="1 2" key="1">
    <citation type="submission" date="2018-09" db="EMBL/GenBank/DDBJ databases">
        <authorList>
            <consortium name="Pathogen Informatics"/>
        </authorList>
    </citation>
    <scope>NUCLEOTIDE SEQUENCE [LARGE SCALE GENOMIC DNA]</scope>
    <source>
        <strain evidence="1 2">OH-22767</strain>
    </source>
</reference>
<dbReference type="PANTHER" id="PTHR39624:SF2">
    <property type="entry name" value="OSMC-LIKE PROTEIN"/>
    <property type="match status" value="1"/>
</dbReference>
<name>A0A383TZB7_9FLAO</name>
<dbReference type="Gene3D" id="3.30.300.20">
    <property type="match status" value="1"/>
</dbReference>